<evidence type="ECO:0000313" key="3">
    <source>
        <dbReference type="Proteomes" id="UP000587586"/>
    </source>
</evidence>
<evidence type="ECO:0008006" key="4">
    <source>
        <dbReference type="Google" id="ProtNLM"/>
    </source>
</evidence>
<dbReference type="AlphaFoldDB" id="A0A6V8N7V6"/>
<protein>
    <recommendedName>
        <fullName evidence="4">DUF304 domain-containing protein</fullName>
    </recommendedName>
</protein>
<dbReference type="RefSeq" id="WP_183360988.1">
    <property type="nucleotide sequence ID" value="NZ_BLXZ01000003.1"/>
</dbReference>
<feature type="transmembrane region" description="Helical" evidence="1">
    <location>
        <begin position="50"/>
        <end position="66"/>
    </location>
</feature>
<feature type="transmembrane region" description="Helical" evidence="1">
    <location>
        <begin position="22"/>
        <end position="43"/>
    </location>
</feature>
<comment type="caution">
    <text evidence="2">The sequence shown here is derived from an EMBL/GenBank/DDBJ whole genome shotgun (WGS) entry which is preliminary data.</text>
</comment>
<proteinExistence type="predicted"/>
<organism evidence="2 3">
    <name type="scientific">Geomonas limicola</name>
    <dbReference type="NCBI Taxonomy" id="2740186"/>
    <lineage>
        <taxon>Bacteria</taxon>
        <taxon>Pseudomonadati</taxon>
        <taxon>Thermodesulfobacteriota</taxon>
        <taxon>Desulfuromonadia</taxon>
        <taxon>Geobacterales</taxon>
        <taxon>Geobacteraceae</taxon>
        <taxon>Geomonas</taxon>
    </lineage>
</organism>
<dbReference type="EMBL" id="BLXZ01000003">
    <property type="protein sequence ID" value="GFO68470.1"/>
    <property type="molecule type" value="Genomic_DNA"/>
</dbReference>
<keyword evidence="3" id="KW-1185">Reference proteome</keyword>
<reference evidence="3" key="1">
    <citation type="submission" date="2020-06" db="EMBL/GenBank/DDBJ databases">
        <title>Draft genomic sequecing of Geomonas sp. Red745.</title>
        <authorList>
            <person name="Itoh H."/>
            <person name="Xu Z.X."/>
            <person name="Ushijima N."/>
            <person name="Masuda Y."/>
            <person name="Shiratori Y."/>
            <person name="Senoo K."/>
        </authorList>
    </citation>
    <scope>NUCLEOTIDE SEQUENCE [LARGE SCALE GENOMIC DNA]</scope>
    <source>
        <strain evidence="3">Red745</strain>
    </source>
</reference>
<accession>A0A6V8N7V6</accession>
<name>A0A6V8N7V6_9BACT</name>
<keyword evidence="1" id="KW-1133">Transmembrane helix</keyword>
<keyword evidence="1" id="KW-0812">Transmembrane</keyword>
<gene>
    <name evidence="2" type="ORF">GMLC_20490</name>
</gene>
<sequence>MAQEIQATVASPDYEIIGKKSWTAYLPLFVVSLLVILFVAPVLTLISQHLAALFILGITVHMMSSVRALQSIYLYYDSAGVWVSYGFLPWNRGGYGVKWRDLEGAVYYANFSSWIFKSYTVRIRHRFAKTSEIYLTDVARGDLAVSRINELHSLLIGNGDLS</sequence>
<evidence type="ECO:0000313" key="2">
    <source>
        <dbReference type="EMBL" id="GFO68470.1"/>
    </source>
</evidence>
<keyword evidence="1" id="KW-0472">Membrane</keyword>
<evidence type="ECO:0000256" key="1">
    <source>
        <dbReference type="SAM" id="Phobius"/>
    </source>
</evidence>
<dbReference type="Proteomes" id="UP000587586">
    <property type="component" value="Unassembled WGS sequence"/>
</dbReference>